<comment type="caution">
    <text evidence="9">The sequence shown here is derived from an EMBL/GenBank/DDBJ whole genome shotgun (WGS) entry which is preliminary data.</text>
</comment>
<dbReference type="NCBIfam" id="NF040570">
    <property type="entry name" value="guided_TnpB"/>
    <property type="match status" value="1"/>
</dbReference>
<dbReference type="InterPro" id="IPR051399">
    <property type="entry name" value="RNA-guided_DNA_endo/Transpos"/>
</dbReference>
<evidence type="ECO:0000313" key="10">
    <source>
        <dbReference type="Proteomes" id="UP001527099"/>
    </source>
</evidence>
<evidence type="ECO:0000256" key="6">
    <source>
        <dbReference type="SAM" id="MobiDB-lite"/>
    </source>
</evidence>
<accession>A0ABT4G9X5</accession>
<protein>
    <submittedName>
        <fullName evidence="9">Transposase</fullName>
    </submittedName>
</protein>
<keyword evidence="10" id="KW-1185">Reference proteome</keyword>
<dbReference type="RefSeq" id="WP_268614564.1">
    <property type="nucleotide sequence ID" value="NZ_JAMDMX010000025.1"/>
</dbReference>
<sequence length="165" mass="18905">MESPQFLRKSEEKLKRKQRAVSKKKRGSGRRRKAVRKLAKVHEKVANQRRDYAHKESRKLVNEYGLIAFEDLNIQGMVKNHHLAKNIADSGWNQLVQFVTYKAESAGRQVVQVNPWGTSQQCSNCGEIVKKSLTVRVHQCPCGYVRDRDENAAINILKLALHNVS</sequence>
<evidence type="ECO:0000256" key="2">
    <source>
        <dbReference type="ARBA" id="ARBA00011044"/>
    </source>
</evidence>
<feature type="domain" description="Probable transposase IS891/IS1136/IS1341" evidence="7">
    <location>
        <begin position="3"/>
        <end position="80"/>
    </location>
</feature>
<name>A0ABT4G9X5_9BACL</name>
<organism evidence="9 10">
    <name type="scientific">Paenibacillus alginolyticus</name>
    <dbReference type="NCBI Taxonomy" id="59839"/>
    <lineage>
        <taxon>Bacteria</taxon>
        <taxon>Bacillati</taxon>
        <taxon>Bacillota</taxon>
        <taxon>Bacilli</taxon>
        <taxon>Bacillales</taxon>
        <taxon>Paenibacillaceae</taxon>
        <taxon>Paenibacillus</taxon>
    </lineage>
</organism>
<feature type="domain" description="Cas12f1-like TNB" evidence="8">
    <location>
        <begin position="92"/>
        <end position="156"/>
    </location>
</feature>
<dbReference type="PANTHER" id="PTHR30405:SF25">
    <property type="entry name" value="RNA-GUIDED DNA ENDONUCLEASE INSQ-RELATED"/>
    <property type="match status" value="1"/>
</dbReference>
<evidence type="ECO:0000313" key="9">
    <source>
        <dbReference type="EMBL" id="MCY9692990.1"/>
    </source>
</evidence>
<dbReference type="Pfam" id="PF07282">
    <property type="entry name" value="Cas12f1-like_TNB"/>
    <property type="match status" value="1"/>
</dbReference>
<dbReference type="PANTHER" id="PTHR30405">
    <property type="entry name" value="TRANSPOSASE"/>
    <property type="match status" value="1"/>
</dbReference>
<evidence type="ECO:0000259" key="8">
    <source>
        <dbReference type="Pfam" id="PF07282"/>
    </source>
</evidence>
<evidence type="ECO:0000256" key="5">
    <source>
        <dbReference type="ARBA" id="ARBA00023172"/>
    </source>
</evidence>
<feature type="region of interest" description="Disordered" evidence="6">
    <location>
        <begin position="1"/>
        <end position="35"/>
    </location>
</feature>
<keyword evidence="4" id="KW-0238">DNA-binding</keyword>
<evidence type="ECO:0000256" key="1">
    <source>
        <dbReference type="ARBA" id="ARBA00008761"/>
    </source>
</evidence>
<dbReference type="EMBL" id="JAMDMX010000025">
    <property type="protein sequence ID" value="MCY9692990.1"/>
    <property type="molecule type" value="Genomic_DNA"/>
</dbReference>
<evidence type="ECO:0000256" key="3">
    <source>
        <dbReference type="ARBA" id="ARBA00022578"/>
    </source>
</evidence>
<evidence type="ECO:0000256" key="4">
    <source>
        <dbReference type="ARBA" id="ARBA00023125"/>
    </source>
</evidence>
<feature type="compositionally biased region" description="Basic residues" evidence="6">
    <location>
        <begin position="15"/>
        <end position="35"/>
    </location>
</feature>
<comment type="similarity">
    <text evidence="2">In the N-terminal section; belongs to the transposase 2 family.</text>
</comment>
<dbReference type="Proteomes" id="UP001527099">
    <property type="component" value="Unassembled WGS sequence"/>
</dbReference>
<evidence type="ECO:0000259" key="7">
    <source>
        <dbReference type="Pfam" id="PF01385"/>
    </source>
</evidence>
<dbReference type="NCBIfam" id="TIGR01766">
    <property type="entry name" value="IS200/IS605 family accessory protein TnpB-like domain"/>
    <property type="match status" value="1"/>
</dbReference>
<comment type="similarity">
    <text evidence="1">In the C-terminal section; belongs to the transposase 35 family.</text>
</comment>
<dbReference type="Pfam" id="PF01385">
    <property type="entry name" value="OrfB_IS605"/>
    <property type="match status" value="1"/>
</dbReference>
<reference evidence="9 10" key="1">
    <citation type="submission" date="2022-05" db="EMBL/GenBank/DDBJ databases">
        <title>Genome Sequencing of Bee-Associated Microbes.</title>
        <authorList>
            <person name="Dunlap C."/>
        </authorList>
    </citation>
    <scope>NUCLEOTIDE SEQUENCE [LARGE SCALE GENOMIC DNA]</scope>
    <source>
        <strain evidence="9 10">NRRL B-14421</strain>
    </source>
</reference>
<dbReference type="InterPro" id="IPR010095">
    <property type="entry name" value="Cas12f1-like_TNB"/>
</dbReference>
<proteinExistence type="inferred from homology"/>
<keyword evidence="3" id="KW-0815">Transposition</keyword>
<dbReference type="InterPro" id="IPR001959">
    <property type="entry name" value="Transposase"/>
</dbReference>
<keyword evidence="5" id="KW-0233">DNA recombination</keyword>
<gene>
    <name evidence="9" type="ORF">M5X19_08785</name>
</gene>